<dbReference type="PROSITE" id="PS52004">
    <property type="entry name" value="KS3_2"/>
    <property type="match status" value="1"/>
</dbReference>
<evidence type="ECO:0000256" key="1">
    <source>
        <dbReference type="ARBA" id="ARBA00022450"/>
    </source>
</evidence>
<dbReference type="OrthoDB" id="329835at2759"/>
<dbReference type="EMBL" id="CP086357">
    <property type="protein sequence ID" value="UNI19391.1"/>
    <property type="molecule type" value="Genomic_DNA"/>
</dbReference>
<dbReference type="SUPFAM" id="SSF53901">
    <property type="entry name" value="Thiolase-like"/>
    <property type="match status" value="1"/>
</dbReference>
<accession>A0A9Q8QHQ6</accession>
<dbReference type="InterPro" id="IPR014031">
    <property type="entry name" value="Ketoacyl_synth_C"/>
</dbReference>
<evidence type="ECO:0000256" key="3">
    <source>
        <dbReference type="ARBA" id="ARBA00022679"/>
    </source>
</evidence>
<protein>
    <submittedName>
        <fullName evidence="6">PKS/NRPS-like protein biosynthetic cluster</fullName>
    </submittedName>
</protein>
<gene>
    <name evidence="6" type="ORF">JDV02_005576</name>
</gene>
<sequence>MLSPDSRCRMWDDAANGYARGDGVAAVVVKTLSAALEDGDHIDCIIREVCVNQDGTTSGITMPRAKAQAALIRQTYTKAGLDYLGDGRPQYVEAHGTGTPAGDPIEAEAISTAFFPEAQGEEGVKQQQQQQQQPIYVGSVKTLLSHTEGTAGVAALIKASLAV</sequence>
<dbReference type="InterPro" id="IPR020841">
    <property type="entry name" value="PKS_Beta-ketoAc_synthase_dom"/>
</dbReference>
<dbReference type="SMART" id="SM00825">
    <property type="entry name" value="PKS_KS"/>
    <property type="match status" value="1"/>
</dbReference>
<evidence type="ECO:0000313" key="6">
    <source>
        <dbReference type="EMBL" id="UNI19391.1"/>
    </source>
</evidence>
<dbReference type="AlphaFoldDB" id="A0A9Q8QHQ6"/>
<dbReference type="Gene3D" id="3.40.47.10">
    <property type="match status" value="1"/>
</dbReference>
<dbReference type="KEGG" id="ptkz:JDV02_005576"/>
<organism evidence="6 7">
    <name type="scientific">Purpureocillium takamizusanense</name>
    <dbReference type="NCBI Taxonomy" id="2060973"/>
    <lineage>
        <taxon>Eukaryota</taxon>
        <taxon>Fungi</taxon>
        <taxon>Dikarya</taxon>
        <taxon>Ascomycota</taxon>
        <taxon>Pezizomycotina</taxon>
        <taxon>Sordariomycetes</taxon>
        <taxon>Hypocreomycetidae</taxon>
        <taxon>Hypocreales</taxon>
        <taxon>Ophiocordycipitaceae</taxon>
        <taxon>Purpureocillium</taxon>
    </lineage>
</organism>
<dbReference type="GO" id="GO:0044550">
    <property type="term" value="P:secondary metabolite biosynthetic process"/>
    <property type="evidence" value="ECO:0007669"/>
    <property type="project" value="TreeGrafter"/>
</dbReference>
<dbReference type="PANTHER" id="PTHR43775:SF20">
    <property type="entry name" value="HYBRID PKS-NRPS SYNTHETASE APDA"/>
    <property type="match status" value="1"/>
</dbReference>
<keyword evidence="2" id="KW-0597">Phosphoprotein</keyword>
<evidence type="ECO:0000313" key="7">
    <source>
        <dbReference type="Proteomes" id="UP000829364"/>
    </source>
</evidence>
<dbReference type="GeneID" id="72067525"/>
<dbReference type="Pfam" id="PF02801">
    <property type="entry name" value="Ketoacyl-synt_C"/>
    <property type="match status" value="1"/>
</dbReference>
<keyword evidence="3 4" id="KW-0808">Transferase</keyword>
<proteinExistence type="inferred from homology"/>
<dbReference type="RefSeq" id="XP_047842872.1">
    <property type="nucleotide sequence ID" value="XM_047986888.1"/>
</dbReference>
<dbReference type="Proteomes" id="UP000829364">
    <property type="component" value="Chromosome 4"/>
</dbReference>
<dbReference type="CDD" id="cd00833">
    <property type="entry name" value="PKS"/>
    <property type="match status" value="1"/>
</dbReference>
<dbReference type="InterPro" id="IPR050091">
    <property type="entry name" value="PKS_NRPS_Biosynth_Enz"/>
</dbReference>
<feature type="domain" description="Ketosynthase family 3 (KS3)" evidence="5">
    <location>
        <begin position="1"/>
        <end position="163"/>
    </location>
</feature>
<dbReference type="PANTHER" id="PTHR43775">
    <property type="entry name" value="FATTY ACID SYNTHASE"/>
    <property type="match status" value="1"/>
</dbReference>
<reference evidence="6" key="1">
    <citation type="submission" date="2021-11" db="EMBL/GenBank/DDBJ databases">
        <title>Purpureocillium_takamizusanense_genome.</title>
        <authorList>
            <person name="Nguyen N.-H."/>
        </authorList>
    </citation>
    <scope>NUCLEOTIDE SEQUENCE</scope>
    <source>
        <strain evidence="6">PT3</strain>
    </source>
</reference>
<dbReference type="InterPro" id="IPR014030">
    <property type="entry name" value="Ketoacyl_synth_N"/>
</dbReference>
<name>A0A9Q8QHQ6_9HYPO</name>
<keyword evidence="1" id="KW-0596">Phosphopantetheine</keyword>
<comment type="similarity">
    <text evidence="4">Belongs to the thiolase-like superfamily. Beta-ketoacyl-ACP synthases family.</text>
</comment>
<evidence type="ECO:0000256" key="2">
    <source>
        <dbReference type="ARBA" id="ARBA00022553"/>
    </source>
</evidence>
<dbReference type="GO" id="GO:0004312">
    <property type="term" value="F:fatty acid synthase activity"/>
    <property type="evidence" value="ECO:0007669"/>
    <property type="project" value="TreeGrafter"/>
</dbReference>
<keyword evidence="7" id="KW-1185">Reference proteome</keyword>
<dbReference type="GO" id="GO:0006633">
    <property type="term" value="P:fatty acid biosynthetic process"/>
    <property type="evidence" value="ECO:0007669"/>
    <property type="project" value="TreeGrafter"/>
</dbReference>
<evidence type="ECO:0000259" key="5">
    <source>
        <dbReference type="PROSITE" id="PS52004"/>
    </source>
</evidence>
<dbReference type="InterPro" id="IPR016039">
    <property type="entry name" value="Thiolase-like"/>
</dbReference>
<evidence type="ECO:0000256" key="4">
    <source>
        <dbReference type="RuleBase" id="RU003694"/>
    </source>
</evidence>
<dbReference type="Pfam" id="PF00109">
    <property type="entry name" value="ketoacyl-synt"/>
    <property type="match status" value="1"/>
</dbReference>